<evidence type="ECO:0000259" key="1">
    <source>
        <dbReference type="PROSITE" id="PS50234"/>
    </source>
</evidence>
<dbReference type="EMBL" id="PGGS01002403">
    <property type="protein sequence ID" value="PNG99648.1"/>
    <property type="molecule type" value="Genomic_DNA"/>
</dbReference>
<evidence type="ECO:0000313" key="3">
    <source>
        <dbReference type="Proteomes" id="UP000236333"/>
    </source>
</evidence>
<evidence type="ECO:0000313" key="2">
    <source>
        <dbReference type="EMBL" id="PNG99648.1"/>
    </source>
</evidence>
<reference evidence="2 3" key="1">
    <citation type="journal article" date="2017" name="Mol. Biol. Evol.">
        <title>The 4-celled Tetrabaena socialis nuclear genome reveals the essential components for genetic control of cell number at the origin of multicellularity in the volvocine lineage.</title>
        <authorList>
            <person name="Featherston J."/>
            <person name="Arakaki Y."/>
            <person name="Hanschen E.R."/>
            <person name="Ferris P.J."/>
            <person name="Michod R.E."/>
            <person name="Olson B.J.S.C."/>
            <person name="Nozaki H."/>
            <person name="Durand P.M."/>
        </authorList>
    </citation>
    <scope>NUCLEOTIDE SEQUENCE [LARGE SCALE GENOMIC DNA]</scope>
    <source>
        <strain evidence="2 3">NIES-571</strain>
    </source>
</reference>
<dbReference type="Pfam" id="PF10138">
    <property type="entry name" value="vWA-TerF-like"/>
    <property type="match status" value="1"/>
</dbReference>
<dbReference type="SMART" id="SM00327">
    <property type="entry name" value="VWA"/>
    <property type="match status" value="1"/>
</dbReference>
<dbReference type="InterPro" id="IPR019303">
    <property type="entry name" value="vWA_TerF_C"/>
</dbReference>
<comment type="caution">
    <text evidence="2">The sequence shown here is derived from an EMBL/GenBank/DDBJ whole genome shotgun (WGS) entry which is preliminary data.</text>
</comment>
<dbReference type="SUPFAM" id="SSF53300">
    <property type="entry name" value="vWA-like"/>
    <property type="match status" value="1"/>
</dbReference>
<organism evidence="2 3">
    <name type="scientific">Tetrabaena socialis</name>
    <dbReference type="NCBI Taxonomy" id="47790"/>
    <lineage>
        <taxon>Eukaryota</taxon>
        <taxon>Viridiplantae</taxon>
        <taxon>Chlorophyta</taxon>
        <taxon>core chlorophytes</taxon>
        <taxon>Chlorophyceae</taxon>
        <taxon>CS clade</taxon>
        <taxon>Chlamydomonadales</taxon>
        <taxon>Tetrabaenaceae</taxon>
        <taxon>Tetrabaena</taxon>
    </lineage>
</organism>
<dbReference type="PANTHER" id="PTHR34706">
    <property type="entry name" value="SLR1338 PROTEIN"/>
    <property type="match status" value="1"/>
</dbReference>
<feature type="domain" description="VWFA" evidence="1">
    <location>
        <begin position="82"/>
        <end position="276"/>
    </location>
</feature>
<dbReference type="OrthoDB" id="2142040at2759"/>
<dbReference type="InterPro" id="IPR036465">
    <property type="entry name" value="vWFA_dom_sf"/>
</dbReference>
<sequence length="378" mass="42168">MSNVIQMSNVNPMTNVIAGAGDQVYKKLVYAIQNNNLQRFYPYERVVKLTQQISSVSLLELSNAFRITAEVAIDLYQLALYDIVILADDSGSMTTDSRIDELSAVVEKIAGVASRFDQDGMTLCFLNDAKVSSNLRAADVSSALQKVRFSGRTPIGSVLRQRILYPMVIKKMSHGQLQKPVLVITLTDGEPDSKDDLVKTLQEAKDFNLSTGSTCAAFEFAQIGTDPTAQRFLNELDVHPSIGNIVDVTSSFELEEEEYAKAGATLTPHMWILKLMLGAIDPQYDSADEMAMGDLAEPAVLNNPTMVRLVLSVYAYMMSNINTVVADMVRMRRQHPEPNERFEVVFSQLIAHRRPPNRGALFPKFKYLTFKILLDLLR</sequence>
<dbReference type="InterPro" id="IPR002035">
    <property type="entry name" value="VWF_A"/>
</dbReference>
<accession>A0A2J7ZH99</accession>
<name>A0A2J7ZH99_9CHLO</name>
<protein>
    <recommendedName>
        <fullName evidence="1">VWFA domain-containing protein</fullName>
    </recommendedName>
</protein>
<gene>
    <name evidence="2" type="ORF">TSOC_014570</name>
</gene>
<dbReference type="PANTHER" id="PTHR34706:SF1">
    <property type="entry name" value="VWFA DOMAIN-CONTAINING PROTEIN"/>
    <property type="match status" value="1"/>
</dbReference>
<dbReference type="Gene3D" id="3.40.50.410">
    <property type="entry name" value="von Willebrand factor, type A domain"/>
    <property type="match status" value="1"/>
</dbReference>
<dbReference type="PROSITE" id="PS50234">
    <property type="entry name" value="VWFA"/>
    <property type="match status" value="1"/>
</dbReference>
<proteinExistence type="predicted"/>
<dbReference type="AlphaFoldDB" id="A0A2J7ZH99"/>
<dbReference type="Proteomes" id="UP000236333">
    <property type="component" value="Unassembled WGS sequence"/>
</dbReference>
<keyword evidence="3" id="KW-1185">Reference proteome</keyword>